<sequence length="165" mass="19248">MNTNQDIVDPEDRKVLSFLKANKIMSCIIILISAIVLFICVFGLLFSVKYMTRRAVLCEIQNVREYMGEKKFCVKADIKYNNNLYQIAECAPNAFVVKNNTCYVNELTDYPYLQETDGSETFIQYMSITFGIVTMIFLCGFYMYDFVLLFNWRFVKHMLSPSDNC</sequence>
<feature type="transmembrane region" description="Helical" evidence="1">
    <location>
        <begin position="24"/>
        <end position="46"/>
    </location>
</feature>
<reference evidence="2" key="1">
    <citation type="journal article" date="2017" name="Science">
        <title>Giant viruses with an expanded complement of translation system components.</title>
        <authorList>
            <person name="Schulz F."/>
            <person name="Yutin N."/>
            <person name="Ivanova N.N."/>
            <person name="Ortega D.R."/>
            <person name="Lee T.K."/>
            <person name="Vierheilig J."/>
            <person name="Daims H."/>
            <person name="Horn M."/>
            <person name="Wagner M."/>
            <person name="Jensen G.J."/>
            <person name="Kyrpides N.C."/>
            <person name="Koonin E.V."/>
            <person name="Woyke T."/>
        </authorList>
    </citation>
    <scope>NUCLEOTIDE SEQUENCE</scope>
    <source>
        <strain evidence="2">CTV1</strain>
    </source>
</reference>
<evidence type="ECO:0000256" key="1">
    <source>
        <dbReference type="SAM" id="Phobius"/>
    </source>
</evidence>
<evidence type="ECO:0000313" key="2">
    <source>
        <dbReference type="EMBL" id="ARF09056.1"/>
    </source>
</evidence>
<dbReference type="EMBL" id="KY684084">
    <property type="protein sequence ID" value="ARF09056.1"/>
    <property type="molecule type" value="Genomic_DNA"/>
</dbReference>
<keyword evidence="1" id="KW-0812">Transmembrane</keyword>
<protein>
    <submittedName>
        <fullName evidence="2">Uncharacterized protein</fullName>
    </submittedName>
</protein>
<feature type="transmembrane region" description="Helical" evidence="1">
    <location>
        <begin position="122"/>
        <end position="150"/>
    </location>
</feature>
<name>A0A1V0SBI4_9VIRU</name>
<accession>A0A1V0SBI4</accession>
<proteinExistence type="predicted"/>
<keyword evidence="1" id="KW-0472">Membrane</keyword>
<organism evidence="2">
    <name type="scientific">Catovirus CTV1</name>
    <dbReference type="NCBI Taxonomy" id="1977631"/>
    <lineage>
        <taxon>Viruses</taxon>
        <taxon>Varidnaviria</taxon>
        <taxon>Bamfordvirae</taxon>
        <taxon>Nucleocytoviricota</taxon>
        <taxon>Megaviricetes</taxon>
        <taxon>Imitervirales</taxon>
        <taxon>Mimiviridae</taxon>
        <taxon>Klosneuvirinae</taxon>
        <taxon>Catovirus</taxon>
    </lineage>
</organism>
<gene>
    <name evidence="2" type="ORF">Catovirus_2_5</name>
</gene>
<keyword evidence="1" id="KW-1133">Transmembrane helix</keyword>